<accession>A0ABP6RXR4</accession>
<dbReference type="PIRSF" id="PIRSF018427">
    <property type="entry name" value="Isopntndiph_ism"/>
    <property type="match status" value="1"/>
</dbReference>
<dbReference type="EC" id="5.3.3.2" evidence="3 10"/>
<evidence type="ECO:0000259" key="12">
    <source>
        <dbReference type="PROSITE" id="PS51462"/>
    </source>
</evidence>
<dbReference type="Gene3D" id="3.90.79.10">
    <property type="entry name" value="Nucleoside Triphosphate Pyrophosphohydrolase"/>
    <property type="match status" value="1"/>
</dbReference>
<keyword evidence="9 10" id="KW-0413">Isomerase</keyword>
<evidence type="ECO:0000256" key="5">
    <source>
        <dbReference type="ARBA" id="ARBA00022723"/>
    </source>
</evidence>
<dbReference type="NCBIfam" id="TIGR02150">
    <property type="entry name" value="IPP_isom_1"/>
    <property type="match status" value="1"/>
</dbReference>
<keyword evidence="5 10" id="KW-0479">Metal-binding</keyword>
<evidence type="ECO:0000256" key="1">
    <source>
        <dbReference type="ARBA" id="ARBA00004826"/>
    </source>
</evidence>
<comment type="function">
    <text evidence="10">Catalyzes the 1,3-allylic rearrangement of the homoallylic substrate isopentenyl (IPP) to its highly electrophilic allylic isomer, dimethylallyl diphosphate (DMAPP).</text>
</comment>
<comment type="cofactor">
    <cofactor evidence="10">
        <name>Mn(2+)</name>
        <dbReference type="ChEBI" id="CHEBI:29035"/>
    </cofactor>
    <text evidence="10">Binds 1 Mn(2+) ion per subunit.</text>
</comment>
<feature type="binding site" evidence="10">
    <location>
        <position position="114"/>
    </location>
    <ligand>
        <name>Mn(2+)</name>
        <dbReference type="ChEBI" id="CHEBI:29035"/>
    </ligand>
</feature>
<name>A0ABP6RXR4_9PSEU</name>
<reference evidence="14" key="1">
    <citation type="journal article" date="2019" name="Int. J. Syst. Evol. Microbiol.">
        <title>The Global Catalogue of Microorganisms (GCM) 10K type strain sequencing project: providing services to taxonomists for standard genome sequencing and annotation.</title>
        <authorList>
            <consortium name="The Broad Institute Genomics Platform"/>
            <consortium name="The Broad Institute Genome Sequencing Center for Infectious Disease"/>
            <person name="Wu L."/>
            <person name="Ma J."/>
        </authorList>
    </citation>
    <scope>NUCLEOTIDE SEQUENCE [LARGE SCALE GENOMIC DNA]</scope>
    <source>
        <strain evidence="14">JCM 9687</strain>
    </source>
</reference>
<keyword evidence="8 10" id="KW-0414">Isoprene biosynthesis</keyword>
<evidence type="ECO:0000256" key="10">
    <source>
        <dbReference type="HAMAP-Rule" id="MF_00202"/>
    </source>
</evidence>
<dbReference type="RefSeq" id="WP_224958440.1">
    <property type="nucleotide sequence ID" value="NZ_BAAAYK010000038.1"/>
</dbReference>
<feature type="binding site" evidence="10">
    <location>
        <position position="30"/>
    </location>
    <ligand>
        <name>Mn(2+)</name>
        <dbReference type="ChEBI" id="CHEBI:29035"/>
    </ligand>
</feature>
<evidence type="ECO:0000256" key="6">
    <source>
        <dbReference type="ARBA" id="ARBA00022842"/>
    </source>
</evidence>
<dbReference type="Proteomes" id="UP001500483">
    <property type="component" value="Unassembled WGS sequence"/>
</dbReference>
<comment type="pathway">
    <text evidence="1 10">Isoprenoid biosynthesis; dimethylallyl diphosphate biosynthesis; dimethylallyl diphosphate from isopentenyl diphosphate: step 1/1.</text>
</comment>
<comment type="cofactor">
    <cofactor evidence="10">
        <name>Mg(2+)</name>
        <dbReference type="ChEBI" id="CHEBI:18420"/>
    </cofactor>
    <text evidence="10">Binds 1 Mg(2+) ion per subunit. The magnesium ion binds only when substrate is bound.</text>
</comment>
<comment type="caution">
    <text evidence="13">The sequence shown here is derived from an EMBL/GenBank/DDBJ whole genome shotgun (WGS) entry which is preliminary data.</text>
</comment>
<feature type="active site" evidence="10">
    <location>
        <position position="114"/>
    </location>
</feature>
<comment type="catalytic activity">
    <reaction evidence="10">
        <text>isopentenyl diphosphate = dimethylallyl diphosphate</text>
        <dbReference type="Rhea" id="RHEA:23284"/>
        <dbReference type="ChEBI" id="CHEBI:57623"/>
        <dbReference type="ChEBI" id="CHEBI:128769"/>
        <dbReference type="EC" id="5.3.3.2"/>
    </reaction>
</comment>
<feature type="binding site" evidence="10">
    <location>
        <position position="67"/>
    </location>
    <ligand>
        <name>Mn(2+)</name>
        <dbReference type="ChEBI" id="CHEBI:29035"/>
    </ligand>
</feature>
<keyword evidence="4 10" id="KW-0963">Cytoplasm</keyword>
<evidence type="ECO:0000256" key="11">
    <source>
        <dbReference type="SAM" id="MobiDB-lite"/>
    </source>
</evidence>
<proteinExistence type="inferred from homology"/>
<evidence type="ECO:0000256" key="7">
    <source>
        <dbReference type="ARBA" id="ARBA00023211"/>
    </source>
</evidence>
<evidence type="ECO:0000256" key="8">
    <source>
        <dbReference type="ARBA" id="ARBA00023229"/>
    </source>
</evidence>
<dbReference type="PANTHER" id="PTHR10885:SF0">
    <property type="entry name" value="ISOPENTENYL-DIPHOSPHATE DELTA-ISOMERASE"/>
    <property type="match status" value="1"/>
</dbReference>
<dbReference type="HAMAP" id="MF_00202">
    <property type="entry name" value="Idi"/>
    <property type="match status" value="1"/>
</dbReference>
<dbReference type="PANTHER" id="PTHR10885">
    <property type="entry name" value="ISOPENTENYL-DIPHOSPHATE DELTA-ISOMERASE"/>
    <property type="match status" value="1"/>
</dbReference>
<organism evidence="13 14">
    <name type="scientific">Saccharopolyspora gregorii</name>
    <dbReference type="NCBI Taxonomy" id="33914"/>
    <lineage>
        <taxon>Bacteria</taxon>
        <taxon>Bacillati</taxon>
        <taxon>Actinomycetota</taxon>
        <taxon>Actinomycetes</taxon>
        <taxon>Pseudonocardiales</taxon>
        <taxon>Pseudonocardiaceae</taxon>
        <taxon>Saccharopolyspora</taxon>
    </lineage>
</organism>
<gene>
    <name evidence="10 13" type="primary">idi</name>
    <name evidence="13" type="ORF">GCM10020366_52620</name>
</gene>
<dbReference type="InterPro" id="IPR011876">
    <property type="entry name" value="IsopentenylPP_isomerase_typ1"/>
</dbReference>
<dbReference type="InterPro" id="IPR056375">
    <property type="entry name" value="Idi_bact"/>
</dbReference>
<evidence type="ECO:0000256" key="2">
    <source>
        <dbReference type="ARBA" id="ARBA00007579"/>
    </source>
</evidence>
<protein>
    <recommendedName>
        <fullName evidence="3 10">Isopentenyl-diphosphate Delta-isomerase</fullName>
        <shortName evidence="10">IPP isomerase</shortName>
        <ecNumber evidence="3 10">5.3.3.2</ecNumber>
    </recommendedName>
    <alternativeName>
        <fullName evidence="10">IPP:DMAPP isomerase</fullName>
    </alternativeName>
    <alternativeName>
        <fullName evidence="10">Isopentenyl pyrophosphate isomerase</fullName>
    </alternativeName>
</protein>
<feature type="binding site" evidence="10">
    <location>
        <position position="85"/>
    </location>
    <ligand>
        <name>Mg(2+)</name>
        <dbReference type="ChEBI" id="CHEBI:18420"/>
    </ligand>
</feature>
<dbReference type="EMBL" id="BAAAYK010000038">
    <property type="protein sequence ID" value="GAA3362884.1"/>
    <property type="molecule type" value="Genomic_DNA"/>
</dbReference>
<keyword evidence="6 10" id="KW-0460">Magnesium</keyword>
<dbReference type="InterPro" id="IPR000086">
    <property type="entry name" value="NUDIX_hydrolase_dom"/>
</dbReference>
<evidence type="ECO:0000313" key="14">
    <source>
        <dbReference type="Proteomes" id="UP001500483"/>
    </source>
</evidence>
<evidence type="ECO:0000256" key="9">
    <source>
        <dbReference type="ARBA" id="ARBA00023235"/>
    </source>
</evidence>
<feature type="active site" evidence="10">
    <location>
        <position position="65"/>
    </location>
</feature>
<dbReference type="SUPFAM" id="SSF55811">
    <property type="entry name" value="Nudix"/>
    <property type="match status" value="1"/>
</dbReference>
<evidence type="ECO:0000256" key="4">
    <source>
        <dbReference type="ARBA" id="ARBA00022490"/>
    </source>
</evidence>
<dbReference type="CDD" id="cd02885">
    <property type="entry name" value="NUDIX_IPP_Isomerase"/>
    <property type="match status" value="1"/>
</dbReference>
<comment type="similarity">
    <text evidence="2 10">Belongs to the IPP isomerase type 1 family.</text>
</comment>
<dbReference type="PROSITE" id="PS51462">
    <property type="entry name" value="NUDIX"/>
    <property type="match status" value="1"/>
</dbReference>
<dbReference type="InterPro" id="IPR015797">
    <property type="entry name" value="NUDIX_hydrolase-like_dom_sf"/>
</dbReference>
<feature type="domain" description="Nudix hydrolase" evidence="12">
    <location>
        <begin position="28"/>
        <end position="162"/>
    </location>
</feature>
<feature type="binding site" evidence="10">
    <location>
        <position position="23"/>
    </location>
    <ligand>
        <name>Mn(2+)</name>
        <dbReference type="ChEBI" id="CHEBI:29035"/>
    </ligand>
</feature>
<keyword evidence="7 10" id="KW-0464">Manganese</keyword>
<keyword evidence="14" id="KW-1185">Reference proteome</keyword>
<comment type="subcellular location">
    <subcellularLocation>
        <location evidence="10">Cytoplasm</location>
    </subcellularLocation>
</comment>
<feature type="region of interest" description="Disordered" evidence="11">
    <location>
        <begin position="175"/>
        <end position="195"/>
    </location>
</feature>
<evidence type="ECO:0000256" key="3">
    <source>
        <dbReference type="ARBA" id="ARBA00012057"/>
    </source>
</evidence>
<sequence>MERVVLLDEGGRAAGTADKATVHHEDTPLHLAFSCYLFNERGELMLTQRALSKRTWPGVWTNTCCGHPAPGETPHDAVLRRLGEELGLRIEHIELVLPRFRYRAVMGNGVVENEMCPVFRAVAEPVPAPNPAEVEDTRWVPWTGLVEQVRDGGADISPWAALQITELAELGPDPLAWPTGDAAELPTAAREPTTA</sequence>
<feature type="binding site" evidence="10">
    <location>
        <position position="112"/>
    </location>
    <ligand>
        <name>Mn(2+)</name>
        <dbReference type="ChEBI" id="CHEBI:29035"/>
    </ligand>
</feature>
<dbReference type="Pfam" id="PF00293">
    <property type="entry name" value="NUDIX"/>
    <property type="match status" value="1"/>
</dbReference>
<evidence type="ECO:0000313" key="13">
    <source>
        <dbReference type="EMBL" id="GAA3362884.1"/>
    </source>
</evidence>
<dbReference type="NCBIfam" id="NF002995">
    <property type="entry name" value="PRK03759.1"/>
    <property type="match status" value="1"/>
</dbReference>